<gene>
    <name evidence="3" type="ORF">niasHT_038960</name>
</gene>
<proteinExistence type="predicted"/>
<accession>A0ABD2IBX1</accession>
<feature type="region of interest" description="Disordered" evidence="1">
    <location>
        <begin position="27"/>
        <end position="79"/>
    </location>
</feature>
<dbReference type="AlphaFoldDB" id="A0ABD2IBX1"/>
<evidence type="ECO:0000313" key="4">
    <source>
        <dbReference type="Proteomes" id="UP001620626"/>
    </source>
</evidence>
<sequence length="79" mass="8702">MVSFVFLLLLIGLIPLHLTHGNNRIRRDATEEEAENKSAANNSTEEETMPNSTTAEDGTDLLDRMLLSGMDPSLGPMEE</sequence>
<reference evidence="3 4" key="1">
    <citation type="submission" date="2024-10" db="EMBL/GenBank/DDBJ databases">
        <authorList>
            <person name="Kim D."/>
        </authorList>
    </citation>
    <scope>NUCLEOTIDE SEQUENCE [LARGE SCALE GENOMIC DNA]</scope>
    <source>
        <strain evidence="3">BH-2024</strain>
    </source>
</reference>
<comment type="caution">
    <text evidence="3">The sequence shown here is derived from an EMBL/GenBank/DDBJ whole genome shotgun (WGS) entry which is preliminary data.</text>
</comment>
<keyword evidence="2" id="KW-0732">Signal</keyword>
<feature type="chain" id="PRO_5044774549" description="Effector protein" evidence="2">
    <location>
        <begin position="22"/>
        <end position="79"/>
    </location>
</feature>
<keyword evidence="4" id="KW-1185">Reference proteome</keyword>
<dbReference type="EMBL" id="JBICBT010001289">
    <property type="protein sequence ID" value="KAL3075025.1"/>
    <property type="molecule type" value="Genomic_DNA"/>
</dbReference>
<protein>
    <recommendedName>
        <fullName evidence="5">Effector protein</fullName>
    </recommendedName>
</protein>
<evidence type="ECO:0000256" key="2">
    <source>
        <dbReference type="SAM" id="SignalP"/>
    </source>
</evidence>
<evidence type="ECO:0000313" key="3">
    <source>
        <dbReference type="EMBL" id="KAL3075025.1"/>
    </source>
</evidence>
<feature type="signal peptide" evidence="2">
    <location>
        <begin position="1"/>
        <end position="21"/>
    </location>
</feature>
<organism evidence="3 4">
    <name type="scientific">Heterodera trifolii</name>
    <dbReference type="NCBI Taxonomy" id="157864"/>
    <lineage>
        <taxon>Eukaryota</taxon>
        <taxon>Metazoa</taxon>
        <taxon>Ecdysozoa</taxon>
        <taxon>Nematoda</taxon>
        <taxon>Chromadorea</taxon>
        <taxon>Rhabditida</taxon>
        <taxon>Tylenchina</taxon>
        <taxon>Tylenchomorpha</taxon>
        <taxon>Tylenchoidea</taxon>
        <taxon>Heteroderidae</taxon>
        <taxon>Heteroderinae</taxon>
        <taxon>Heterodera</taxon>
    </lineage>
</organism>
<evidence type="ECO:0008006" key="5">
    <source>
        <dbReference type="Google" id="ProtNLM"/>
    </source>
</evidence>
<evidence type="ECO:0000256" key="1">
    <source>
        <dbReference type="SAM" id="MobiDB-lite"/>
    </source>
</evidence>
<name>A0ABD2IBX1_9BILA</name>
<dbReference type="Proteomes" id="UP001620626">
    <property type="component" value="Unassembled WGS sequence"/>
</dbReference>